<evidence type="ECO:0000313" key="3">
    <source>
        <dbReference type="Proteomes" id="UP000310314"/>
    </source>
</evidence>
<dbReference type="AlphaFoldDB" id="A0A5S3PVY3"/>
<evidence type="ECO:0000256" key="1">
    <source>
        <dbReference type="SAM" id="Phobius"/>
    </source>
</evidence>
<feature type="transmembrane region" description="Helical" evidence="1">
    <location>
        <begin position="62"/>
        <end position="84"/>
    </location>
</feature>
<feature type="transmembrane region" description="Helical" evidence="1">
    <location>
        <begin position="91"/>
        <end position="111"/>
    </location>
</feature>
<organism evidence="2 3">
    <name type="scientific">Maribacter algarum</name>
    <name type="common">ex Zhang et al. 2020</name>
    <dbReference type="NCBI Taxonomy" id="2578118"/>
    <lineage>
        <taxon>Bacteria</taxon>
        <taxon>Pseudomonadati</taxon>
        <taxon>Bacteroidota</taxon>
        <taxon>Flavobacteriia</taxon>
        <taxon>Flavobacteriales</taxon>
        <taxon>Flavobacteriaceae</taxon>
        <taxon>Maribacter</taxon>
    </lineage>
</organism>
<accession>A0A5S3PVY3</accession>
<reference evidence="2 3" key="1">
    <citation type="submission" date="2019-05" db="EMBL/GenBank/DDBJ databases">
        <authorList>
            <person name="Zhang J.-Y."/>
            <person name="Feg X."/>
            <person name="Du Z.-J."/>
        </authorList>
    </citation>
    <scope>NUCLEOTIDE SEQUENCE [LARGE SCALE GENOMIC DNA]</scope>
    <source>
        <strain evidence="2 3">RZ26</strain>
    </source>
</reference>
<protein>
    <recommendedName>
        <fullName evidence="4">DoxX family membrane protein</fullName>
    </recommendedName>
</protein>
<evidence type="ECO:0008006" key="4">
    <source>
        <dbReference type="Google" id="ProtNLM"/>
    </source>
</evidence>
<keyword evidence="1" id="KW-0472">Membrane</keyword>
<keyword evidence="1" id="KW-0812">Transmembrane</keyword>
<keyword evidence="3" id="KW-1185">Reference proteome</keyword>
<dbReference type="Proteomes" id="UP000310314">
    <property type="component" value="Unassembled WGS sequence"/>
</dbReference>
<evidence type="ECO:0000313" key="2">
    <source>
        <dbReference type="EMBL" id="TMM57148.1"/>
    </source>
</evidence>
<dbReference type="OrthoDB" id="102112at2"/>
<dbReference type="EMBL" id="VATY01000002">
    <property type="protein sequence ID" value="TMM57148.1"/>
    <property type="molecule type" value="Genomic_DNA"/>
</dbReference>
<feature type="transmembrane region" description="Helical" evidence="1">
    <location>
        <begin position="117"/>
        <end position="134"/>
    </location>
</feature>
<proteinExistence type="predicted"/>
<comment type="caution">
    <text evidence="2">The sequence shown here is derived from an EMBL/GenBank/DDBJ whole genome shotgun (WGS) entry which is preliminary data.</text>
</comment>
<keyword evidence="1" id="KW-1133">Transmembrane helix</keyword>
<feature type="transmembrane region" description="Helical" evidence="1">
    <location>
        <begin position="12"/>
        <end position="32"/>
    </location>
</feature>
<sequence>MNKFDWNRVFEIVCRWYVFVFLNFYGIGKIMGGQFYRKGELPLEVAKTTIEQASAYDLAWSFMGYSFSYILFVGLSQIIGAWLLLWNRTKLLGVTILFPILVNIIVFDIIFLDVKDAVVNAFIYFLMLIYILYFNKEKVVKAFKSFTSLESSSVRDKWQILRRTVLVVIVMGVIFAIDQFFVNLIRDL</sequence>
<dbReference type="RefSeq" id="WP_138658130.1">
    <property type="nucleotide sequence ID" value="NZ_VATY01000002.1"/>
</dbReference>
<name>A0A5S3PVY3_9FLAO</name>
<gene>
    <name evidence="2" type="ORF">FEE95_11695</name>
</gene>
<feature type="transmembrane region" description="Helical" evidence="1">
    <location>
        <begin position="165"/>
        <end position="185"/>
    </location>
</feature>